<feature type="region of interest" description="Disordered" evidence="1">
    <location>
        <begin position="334"/>
        <end position="353"/>
    </location>
</feature>
<keyword evidence="5" id="KW-1185">Reference proteome</keyword>
<name>A0A5C5XEX7_9PLAN</name>
<dbReference type="EMBL" id="SJPG01000001">
    <property type="protein sequence ID" value="TWT61597.1"/>
    <property type="molecule type" value="Genomic_DNA"/>
</dbReference>
<evidence type="ECO:0000259" key="3">
    <source>
        <dbReference type="Pfam" id="PF01757"/>
    </source>
</evidence>
<dbReference type="PANTHER" id="PTHR36927">
    <property type="entry name" value="BLR4337 PROTEIN"/>
    <property type="match status" value="1"/>
</dbReference>
<evidence type="ECO:0000256" key="1">
    <source>
        <dbReference type="SAM" id="MobiDB-lite"/>
    </source>
</evidence>
<reference evidence="4 5" key="1">
    <citation type="submission" date="2019-02" db="EMBL/GenBank/DDBJ databases">
        <title>Deep-cultivation of Planctomycetes and their phenomic and genomic characterization uncovers novel biology.</title>
        <authorList>
            <person name="Wiegand S."/>
            <person name="Jogler M."/>
            <person name="Boedeker C."/>
            <person name="Pinto D."/>
            <person name="Vollmers J."/>
            <person name="Rivas-Marin E."/>
            <person name="Kohn T."/>
            <person name="Peeters S.H."/>
            <person name="Heuer A."/>
            <person name="Rast P."/>
            <person name="Oberbeckmann S."/>
            <person name="Bunk B."/>
            <person name="Jeske O."/>
            <person name="Meyerdierks A."/>
            <person name="Storesund J.E."/>
            <person name="Kallscheuer N."/>
            <person name="Luecker S."/>
            <person name="Lage O.M."/>
            <person name="Pohl T."/>
            <person name="Merkel B.J."/>
            <person name="Hornburger P."/>
            <person name="Mueller R.-W."/>
            <person name="Bruemmer F."/>
            <person name="Labrenz M."/>
            <person name="Spormann A.M."/>
            <person name="Op Den Camp H."/>
            <person name="Overmann J."/>
            <person name="Amann R."/>
            <person name="Jetten M.S.M."/>
            <person name="Mascher T."/>
            <person name="Medema M.H."/>
            <person name="Devos D.P."/>
            <person name="Kaster A.-K."/>
            <person name="Ovreas L."/>
            <person name="Rohde M."/>
            <person name="Galperin M.Y."/>
            <person name="Jogler C."/>
        </authorList>
    </citation>
    <scope>NUCLEOTIDE SEQUENCE [LARGE SCALE GENOMIC DNA]</scope>
    <source>
        <strain evidence="4 5">Pan54</strain>
    </source>
</reference>
<feature type="transmembrane region" description="Helical" evidence="2">
    <location>
        <begin position="108"/>
        <end position="126"/>
    </location>
</feature>
<keyword evidence="2" id="KW-1133">Transmembrane helix</keyword>
<dbReference type="Proteomes" id="UP000316095">
    <property type="component" value="Unassembled WGS sequence"/>
</dbReference>
<accession>A0A5C5XEX7</accession>
<proteinExistence type="predicted"/>
<dbReference type="InterPro" id="IPR050623">
    <property type="entry name" value="Glucan_succinyl_AcylTrfase"/>
</dbReference>
<keyword evidence="2" id="KW-0812">Transmembrane</keyword>
<feature type="transmembrane region" description="Helical" evidence="2">
    <location>
        <begin position="235"/>
        <end position="256"/>
    </location>
</feature>
<dbReference type="AlphaFoldDB" id="A0A5C5XEX7"/>
<keyword evidence="2" id="KW-0472">Membrane</keyword>
<dbReference type="PANTHER" id="PTHR36927:SF1">
    <property type="entry name" value="MDO-LIKE PROTEIN"/>
    <property type="match status" value="1"/>
</dbReference>
<feature type="transmembrane region" description="Helical" evidence="2">
    <location>
        <begin position="68"/>
        <end position="87"/>
    </location>
</feature>
<dbReference type="GO" id="GO:0016747">
    <property type="term" value="F:acyltransferase activity, transferring groups other than amino-acyl groups"/>
    <property type="evidence" value="ECO:0007669"/>
    <property type="project" value="InterPro"/>
</dbReference>
<evidence type="ECO:0000256" key="2">
    <source>
        <dbReference type="SAM" id="Phobius"/>
    </source>
</evidence>
<gene>
    <name evidence="4" type="ORF">Pan54_23330</name>
</gene>
<feature type="transmembrane region" description="Helical" evidence="2">
    <location>
        <begin position="200"/>
        <end position="223"/>
    </location>
</feature>
<sequence>MTLSRKSMHNFLMHRSRRLIIPFITTALTLNVIQLEIQAHYQYSALSEHPNFATDLSWYASGQWMEHLWFLNILFQMCLIATSITIVMDKIPYLFSHKFWSTKQITKILMFGALSYVFVVALNGKLPDTLRNPQALGMVDIPVLMFYLPFFGFGMWLHRSESALESFGRLQLASAGVGLLLVVMMLIPESSSHIANMCVRVFRSGLTCWWMCHLCFCSFRLLTNAPSRYFRYFSDASYTIFLFHHLFIVVFAIVLIPISISIFAKFVIMSVASLSLSLLIYEYGIRRNSLLSFLYNGNDYPVVLPVAQTAGKAPISFLKVECNKMRNDQIITSAKDSKSVSSETQSTMASHSL</sequence>
<evidence type="ECO:0000313" key="4">
    <source>
        <dbReference type="EMBL" id="TWT61597.1"/>
    </source>
</evidence>
<dbReference type="InterPro" id="IPR002656">
    <property type="entry name" value="Acyl_transf_3_dom"/>
</dbReference>
<feature type="domain" description="Acyltransferase 3" evidence="3">
    <location>
        <begin position="3"/>
        <end position="281"/>
    </location>
</feature>
<feature type="transmembrane region" description="Helical" evidence="2">
    <location>
        <begin position="138"/>
        <end position="158"/>
    </location>
</feature>
<protein>
    <submittedName>
        <fullName evidence="4">Glucans biosynthesis protein</fullName>
    </submittedName>
</protein>
<feature type="transmembrane region" description="Helical" evidence="2">
    <location>
        <begin position="262"/>
        <end position="281"/>
    </location>
</feature>
<comment type="caution">
    <text evidence="4">The sequence shown here is derived from an EMBL/GenBank/DDBJ whole genome shotgun (WGS) entry which is preliminary data.</text>
</comment>
<dbReference type="Pfam" id="PF01757">
    <property type="entry name" value="Acyl_transf_3"/>
    <property type="match status" value="1"/>
</dbReference>
<feature type="transmembrane region" description="Helical" evidence="2">
    <location>
        <begin position="170"/>
        <end position="188"/>
    </location>
</feature>
<organism evidence="4 5">
    <name type="scientific">Rubinisphaera italica</name>
    <dbReference type="NCBI Taxonomy" id="2527969"/>
    <lineage>
        <taxon>Bacteria</taxon>
        <taxon>Pseudomonadati</taxon>
        <taxon>Planctomycetota</taxon>
        <taxon>Planctomycetia</taxon>
        <taxon>Planctomycetales</taxon>
        <taxon>Planctomycetaceae</taxon>
        <taxon>Rubinisphaera</taxon>
    </lineage>
</organism>
<evidence type="ECO:0000313" key="5">
    <source>
        <dbReference type="Proteomes" id="UP000316095"/>
    </source>
</evidence>